<dbReference type="Proteomes" id="UP000693981">
    <property type="component" value="Unassembled WGS sequence"/>
</dbReference>
<organism evidence="1 2">
    <name type="scientific">Phytophthora boehmeriae</name>
    <dbReference type="NCBI Taxonomy" id="109152"/>
    <lineage>
        <taxon>Eukaryota</taxon>
        <taxon>Sar</taxon>
        <taxon>Stramenopiles</taxon>
        <taxon>Oomycota</taxon>
        <taxon>Peronosporomycetes</taxon>
        <taxon>Peronosporales</taxon>
        <taxon>Peronosporaceae</taxon>
        <taxon>Phytophthora</taxon>
    </lineage>
</organism>
<gene>
    <name evidence="1" type="ORF">PHYBOEH_005659</name>
</gene>
<dbReference type="OrthoDB" id="63594at2759"/>
<dbReference type="InterPro" id="IPR027850">
    <property type="entry name" value="DUF4504"/>
</dbReference>
<dbReference type="Pfam" id="PF14953">
    <property type="entry name" value="DUF4504"/>
    <property type="match status" value="1"/>
</dbReference>
<dbReference type="PANTHER" id="PTHR31366">
    <property type="entry name" value="UPF0739 PROTEIN C1ORF74"/>
    <property type="match status" value="1"/>
</dbReference>
<reference evidence="1" key="1">
    <citation type="submission" date="2021-02" db="EMBL/GenBank/DDBJ databases">
        <authorList>
            <person name="Palmer J.M."/>
        </authorList>
    </citation>
    <scope>NUCLEOTIDE SEQUENCE</scope>
    <source>
        <strain evidence="1">SCRP23</strain>
    </source>
</reference>
<evidence type="ECO:0000313" key="1">
    <source>
        <dbReference type="EMBL" id="KAG7394104.1"/>
    </source>
</evidence>
<dbReference type="AlphaFoldDB" id="A0A8T1WNQ9"/>
<protein>
    <submittedName>
        <fullName evidence="1">Uncharacterized protein</fullName>
    </submittedName>
</protein>
<dbReference type="PANTHER" id="PTHR31366:SF2">
    <property type="entry name" value="UPF0739 PROTEIN C1ORF74"/>
    <property type="match status" value="1"/>
</dbReference>
<keyword evidence="2" id="KW-1185">Reference proteome</keyword>
<evidence type="ECO:0000313" key="2">
    <source>
        <dbReference type="Proteomes" id="UP000693981"/>
    </source>
</evidence>
<dbReference type="EMBL" id="JAGDFL010000299">
    <property type="protein sequence ID" value="KAG7394104.1"/>
    <property type="molecule type" value="Genomic_DNA"/>
</dbReference>
<proteinExistence type="predicted"/>
<comment type="caution">
    <text evidence="1">The sequence shown here is derived from an EMBL/GenBank/DDBJ whole genome shotgun (WGS) entry which is preliminary data.</text>
</comment>
<sequence length="315" mass="35133">MAVNGDVSLSAEKRCATYLVDVYGTAQMAGHVGSKALFVLLAFQADIRLFVDASDVCSVRRSSRWLRNSMPVSSTRSPRAIAAVFPTDDELHNLAHRLQTRLIAGSQSRRRKNQVRLTTSQIRLLLRDLLLVASGLRASCLVDCCALTSELAELLLQSLCVEIESLDIHHFAVDQLRAVVLDGNVFFLNVETFMREKMLTLANTSRQQLYVDVSASLSLPQIIRNAARLEAFNDWTINVCNDLLATTSTLVLEWRRPKAFNATALAGILLCYPCVYDIFKDANDDDLDGWIEQENCLAMTPLLVFQTSLQCVKVF</sequence>
<accession>A0A8T1WNQ9</accession>
<name>A0A8T1WNQ9_9STRA</name>